<keyword evidence="5 13" id="KW-0378">Hydrolase</keyword>
<dbReference type="RefSeq" id="WP_110548590.1">
    <property type="nucleotide sequence ID" value="NZ_AP014610.1"/>
</dbReference>
<dbReference type="SUPFAM" id="SSF52540">
    <property type="entry name" value="P-loop containing nucleoside triphosphate hydrolases"/>
    <property type="match status" value="1"/>
</dbReference>
<evidence type="ECO:0000256" key="6">
    <source>
        <dbReference type="ARBA" id="ARBA00022806"/>
    </source>
</evidence>
<dbReference type="GeneID" id="66556611"/>
<dbReference type="EMBL" id="AP014610">
    <property type="protein sequence ID" value="BBA17941.1"/>
    <property type="molecule type" value="Genomic_DNA"/>
</dbReference>
<evidence type="ECO:0000256" key="7">
    <source>
        <dbReference type="ARBA" id="ARBA00022840"/>
    </source>
</evidence>
<gene>
    <name evidence="15" type="primary">dnaB</name>
    <name evidence="15" type="ORF">CPU2_457</name>
</gene>
<dbReference type="PANTHER" id="PTHR30153:SF2">
    <property type="entry name" value="REPLICATIVE DNA HELICASE"/>
    <property type="match status" value="1"/>
</dbReference>
<dbReference type="PROSITE" id="PS51199">
    <property type="entry name" value="SF4_HELICASE"/>
    <property type="match status" value="1"/>
</dbReference>
<evidence type="ECO:0000256" key="5">
    <source>
        <dbReference type="ARBA" id="ARBA00022801"/>
    </source>
</evidence>
<dbReference type="GO" id="GO:0003677">
    <property type="term" value="F:DNA binding"/>
    <property type="evidence" value="ECO:0007669"/>
    <property type="project" value="UniProtKB-UniRule"/>
</dbReference>
<evidence type="ECO:0000256" key="8">
    <source>
        <dbReference type="ARBA" id="ARBA00023125"/>
    </source>
</evidence>
<dbReference type="SUPFAM" id="SSF48024">
    <property type="entry name" value="N-terminal domain of DnaB helicase"/>
    <property type="match status" value="1"/>
</dbReference>
<evidence type="ECO:0000259" key="14">
    <source>
        <dbReference type="PROSITE" id="PS51199"/>
    </source>
</evidence>
<dbReference type="AlphaFoldDB" id="A0AAD1CMI3"/>
<dbReference type="Gene3D" id="1.10.860.10">
    <property type="entry name" value="DNAb Helicase, Chain A"/>
    <property type="match status" value="1"/>
</dbReference>
<keyword evidence="8 13" id="KW-0238">DNA-binding</keyword>
<proteinExistence type="inferred from homology"/>
<dbReference type="CDD" id="cd00984">
    <property type="entry name" value="DnaB_C"/>
    <property type="match status" value="1"/>
</dbReference>
<protein>
    <recommendedName>
        <fullName evidence="12 13">Replicative DNA helicase</fullName>
        <ecNumber evidence="12 13">5.6.2.3</ecNumber>
    </recommendedName>
</protein>
<dbReference type="NCBIfam" id="TIGR00665">
    <property type="entry name" value="DnaB"/>
    <property type="match status" value="1"/>
</dbReference>
<comment type="function">
    <text evidence="10 13">The main replicative DNA helicase, it participates in initiation and elongation during chromosome replication. Travels ahead of the DNA replisome, separating dsDNA into templates for DNA synthesis. A processive ATP-dependent 5'-3' DNA helicase it has DNA-dependent ATPase activity.</text>
</comment>
<evidence type="ECO:0000256" key="11">
    <source>
        <dbReference type="ARBA" id="ARBA00048954"/>
    </source>
</evidence>
<dbReference type="GO" id="GO:0005829">
    <property type="term" value="C:cytosol"/>
    <property type="evidence" value="ECO:0007669"/>
    <property type="project" value="TreeGrafter"/>
</dbReference>
<dbReference type="GO" id="GO:1990077">
    <property type="term" value="C:primosome complex"/>
    <property type="evidence" value="ECO:0007669"/>
    <property type="project" value="UniProtKB-UniRule"/>
</dbReference>
<feature type="domain" description="SF4 helicase" evidence="14">
    <location>
        <begin position="196"/>
        <end position="472"/>
    </location>
</feature>
<evidence type="ECO:0000256" key="3">
    <source>
        <dbReference type="ARBA" id="ARBA00022705"/>
    </source>
</evidence>
<dbReference type="InterPro" id="IPR007693">
    <property type="entry name" value="DNA_helicase_DnaB-like_N"/>
</dbReference>
<keyword evidence="4 13" id="KW-0547">Nucleotide-binding</keyword>
<evidence type="ECO:0000256" key="9">
    <source>
        <dbReference type="ARBA" id="ARBA00023235"/>
    </source>
</evidence>
<keyword evidence="7 13" id="KW-0067">ATP-binding</keyword>
<dbReference type="GO" id="GO:0016787">
    <property type="term" value="F:hydrolase activity"/>
    <property type="evidence" value="ECO:0007669"/>
    <property type="project" value="UniProtKB-KW"/>
</dbReference>
<comment type="similarity">
    <text evidence="1 13">Belongs to the helicase family. DnaB subfamily.</text>
</comment>
<name>A0AAD1CMI3_9FLAO</name>
<dbReference type="EC" id="5.6.2.3" evidence="12 13"/>
<dbReference type="InterPro" id="IPR003593">
    <property type="entry name" value="AAA+_ATPase"/>
</dbReference>
<dbReference type="InterPro" id="IPR016136">
    <property type="entry name" value="DNA_helicase_N/primase_C"/>
</dbReference>
<dbReference type="Proteomes" id="UP000262607">
    <property type="component" value="Chromosome"/>
</dbReference>
<comment type="catalytic activity">
    <reaction evidence="11 13">
        <text>ATP + H2O = ADP + phosphate + H(+)</text>
        <dbReference type="Rhea" id="RHEA:13065"/>
        <dbReference type="ChEBI" id="CHEBI:15377"/>
        <dbReference type="ChEBI" id="CHEBI:15378"/>
        <dbReference type="ChEBI" id="CHEBI:30616"/>
        <dbReference type="ChEBI" id="CHEBI:43474"/>
        <dbReference type="ChEBI" id="CHEBI:456216"/>
        <dbReference type="EC" id="5.6.2.3"/>
    </reaction>
</comment>
<dbReference type="Pfam" id="PF03796">
    <property type="entry name" value="DnaB_C"/>
    <property type="match status" value="1"/>
</dbReference>
<evidence type="ECO:0000313" key="15">
    <source>
        <dbReference type="EMBL" id="BBA17941.1"/>
    </source>
</evidence>
<dbReference type="Pfam" id="PF00772">
    <property type="entry name" value="DnaB"/>
    <property type="match status" value="1"/>
</dbReference>
<evidence type="ECO:0000256" key="10">
    <source>
        <dbReference type="ARBA" id="ARBA00044932"/>
    </source>
</evidence>
<dbReference type="GO" id="GO:0043139">
    <property type="term" value="F:5'-3' DNA helicase activity"/>
    <property type="evidence" value="ECO:0007669"/>
    <property type="project" value="UniProtKB-EC"/>
</dbReference>
<accession>A0AAD1CMI3</accession>
<dbReference type="GO" id="GO:0006269">
    <property type="term" value="P:DNA replication, synthesis of primer"/>
    <property type="evidence" value="ECO:0007669"/>
    <property type="project" value="UniProtKB-UniRule"/>
</dbReference>
<sequence>MKKMNSLIQKKDKKFRPDFIKNVKIPPQALDLEEAIIGSIMIDKKGLDEIIDILFPEIFYKKEHQEIFRSIQKLYHNSKPIDIYTVSNQLKEDRNLELIGNESYLIELTQKVISSAHIEYHSRIVQQKFILRRLIQISSDIIENCYDDSTDVFELLDKAESKLFEINQKYLREKTYENTQILIMKAIEKIKKVESNKEGLSGISSGFYKMDQITSGWQNSDLIIVASRPGMGKTSFMLSMVRNIVIQQGIPVIIFSLEMSSIQLITRLISSETGISSEKLKKACLSNLDWKSILQKTDKLKKSPIFIDDTPSLSVFSLRAKCRRLISQHGIKLVMIDYMQLMGISDSGSKLRNREQEISIISRNLKSIAKELDIPIIALSQLSRAVETRGGSKRPLLSDLRESGAIEQDADIVLFIYRPEYYGFNTWDSDEKDSCIGQAEIIIAKHRNGGLNKFRLKFISDQVKFIDFEEKGISSSLVWEEDYKKIDKESFFIETINENNNFFSEEYSQDEDDLNYHKNYLKDEDNFSF</sequence>
<evidence type="ECO:0000256" key="1">
    <source>
        <dbReference type="ARBA" id="ARBA00008428"/>
    </source>
</evidence>
<keyword evidence="2 13" id="KW-0639">Primosome</keyword>
<dbReference type="InterPro" id="IPR036185">
    <property type="entry name" value="DNA_heli_DnaB-like_N_sf"/>
</dbReference>
<evidence type="ECO:0000313" key="16">
    <source>
        <dbReference type="Proteomes" id="UP000262607"/>
    </source>
</evidence>
<keyword evidence="6 13" id="KW-0347">Helicase</keyword>
<evidence type="ECO:0000256" key="4">
    <source>
        <dbReference type="ARBA" id="ARBA00022741"/>
    </source>
</evidence>
<keyword evidence="3 13" id="KW-0235">DNA replication</keyword>
<dbReference type="SMART" id="SM00382">
    <property type="entry name" value="AAA"/>
    <property type="match status" value="1"/>
</dbReference>
<dbReference type="InterPro" id="IPR007694">
    <property type="entry name" value="DNA_helicase_DnaB-like_C"/>
</dbReference>
<dbReference type="GO" id="GO:0005524">
    <property type="term" value="F:ATP binding"/>
    <property type="evidence" value="ECO:0007669"/>
    <property type="project" value="UniProtKB-UniRule"/>
</dbReference>
<evidence type="ECO:0000256" key="13">
    <source>
        <dbReference type="RuleBase" id="RU362085"/>
    </source>
</evidence>
<dbReference type="FunFam" id="1.10.860.10:FF:000001">
    <property type="entry name" value="Replicative DNA helicase"/>
    <property type="match status" value="1"/>
</dbReference>
<keyword evidence="9" id="KW-0413">Isomerase</keyword>
<dbReference type="InterPro" id="IPR007692">
    <property type="entry name" value="DNA_helicase_DnaB"/>
</dbReference>
<evidence type="ECO:0000256" key="12">
    <source>
        <dbReference type="NCBIfam" id="TIGR00665"/>
    </source>
</evidence>
<organism evidence="15 16">
    <name type="scientific">Blattabacterium punctulatus CPU2</name>
    <dbReference type="NCBI Taxonomy" id="1457032"/>
    <lineage>
        <taxon>Bacteria</taxon>
        <taxon>Pseudomonadati</taxon>
        <taxon>Bacteroidota</taxon>
        <taxon>Flavobacteriia</taxon>
        <taxon>Flavobacteriales</taxon>
        <taxon>Blattabacteriaceae</taxon>
        <taxon>Blattabacterium</taxon>
    </lineage>
</organism>
<dbReference type="Gene3D" id="3.40.50.300">
    <property type="entry name" value="P-loop containing nucleotide triphosphate hydrolases"/>
    <property type="match status" value="1"/>
</dbReference>
<reference evidence="15 16" key="1">
    <citation type="submission" date="2014-06" db="EMBL/GenBank/DDBJ databases">
        <title>Genome sequence of the intracellular symbiont Blattabacterium cuenoti, strain CPU2 from the wood feeding cockroach Cryptocercus punctulatus.</title>
        <authorList>
            <person name="Kinjo Y."/>
            <person name="Ohkuma M."/>
            <person name="Tokuda G."/>
        </authorList>
    </citation>
    <scope>NUCLEOTIDE SEQUENCE [LARGE SCALE GENOMIC DNA]</scope>
    <source>
        <strain evidence="15 16">CPU2</strain>
    </source>
</reference>
<dbReference type="PANTHER" id="PTHR30153">
    <property type="entry name" value="REPLICATIVE DNA HELICASE DNAB"/>
    <property type="match status" value="1"/>
</dbReference>
<dbReference type="InterPro" id="IPR027417">
    <property type="entry name" value="P-loop_NTPase"/>
</dbReference>
<evidence type="ECO:0000256" key="2">
    <source>
        <dbReference type="ARBA" id="ARBA00022515"/>
    </source>
</evidence>